<keyword evidence="2" id="KW-1185">Reference proteome</keyword>
<sequence>MIFILCLDPQHFGQCQVPRRSSVPSPHRASPILNLQEPVYSNSSAQMELVPIYGNVNPVIKDTVYSELWSTEQGKTRKANNTKNPPEEKDSSTVYAKVKKDQPGDSEKAKAEDRSQDGASNYENVKFS</sequence>
<reference evidence="3" key="1">
    <citation type="submission" date="2025-08" db="UniProtKB">
        <authorList>
            <consortium name="RefSeq"/>
        </authorList>
    </citation>
    <scope>IDENTIFICATION</scope>
    <source>
        <tissue evidence="3">Spleen</tissue>
    </source>
</reference>
<accession>A0A6P5KQG3</accession>
<proteinExistence type="predicted"/>
<evidence type="ECO:0000313" key="3">
    <source>
        <dbReference type="RefSeq" id="XP_020847134.1"/>
    </source>
</evidence>
<feature type="compositionally biased region" description="Basic and acidic residues" evidence="1">
    <location>
        <begin position="98"/>
        <end position="116"/>
    </location>
</feature>
<protein>
    <submittedName>
        <fullName evidence="3">Fc receptor-like protein 3</fullName>
    </submittedName>
</protein>
<dbReference type="GeneID" id="110211892"/>
<feature type="compositionally biased region" description="Polar residues" evidence="1">
    <location>
        <begin position="117"/>
        <end position="128"/>
    </location>
</feature>
<dbReference type="Proteomes" id="UP000515140">
    <property type="component" value="Unplaced"/>
</dbReference>
<feature type="compositionally biased region" description="Polar residues" evidence="1">
    <location>
        <begin position="71"/>
        <end position="84"/>
    </location>
</feature>
<dbReference type="InParanoid" id="A0A6P5KQG3"/>
<organism evidence="2 3">
    <name type="scientific">Phascolarctos cinereus</name>
    <name type="common">Koala</name>
    <dbReference type="NCBI Taxonomy" id="38626"/>
    <lineage>
        <taxon>Eukaryota</taxon>
        <taxon>Metazoa</taxon>
        <taxon>Chordata</taxon>
        <taxon>Craniata</taxon>
        <taxon>Vertebrata</taxon>
        <taxon>Euteleostomi</taxon>
        <taxon>Mammalia</taxon>
        <taxon>Metatheria</taxon>
        <taxon>Diprotodontia</taxon>
        <taxon>Phascolarctidae</taxon>
        <taxon>Phascolarctos</taxon>
    </lineage>
</organism>
<name>A0A6P5KQG3_PHACI</name>
<dbReference type="KEGG" id="pcw:110211892"/>
<dbReference type="AlphaFoldDB" id="A0A6P5KQG3"/>
<evidence type="ECO:0000256" key="1">
    <source>
        <dbReference type="SAM" id="MobiDB-lite"/>
    </source>
</evidence>
<dbReference type="RefSeq" id="XP_020847134.1">
    <property type="nucleotide sequence ID" value="XM_020991475.1"/>
</dbReference>
<feature type="region of interest" description="Disordered" evidence="1">
    <location>
        <begin position="71"/>
        <end position="128"/>
    </location>
</feature>
<evidence type="ECO:0000313" key="2">
    <source>
        <dbReference type="Proteomes" id="UP000515140"/>
    </source>
</evidence>
<gene>
    <name evidence="3" type="primary">LOC110211892</name>
</gene>